<dbReference type="OrthoDB" id="113791at2"/>
<dbReference type="RefSeq" id="WP_130422278.1">
    <property type="nucleotide sequence ID" value="NZ_SHKW01000001.1"/>
</dbReference>
<reference evidence="1 2" key="1">
    <citation type="submission" date="2019-02" db="EMBL/GenBank/DDBJ databases">
        <title>Genomic Encyclopedia of Archaeal and Bacterial Type Strains, Phase II (KMG-II): from individual species to whole genera.</title>
        <authorList>
            <person name="Goeker M."/>
        </authorList>
    </citation>
    <scope>NUCLEOTIDE SEQUENCE [LARGE SCALE GENOMIC DNA]</scope>
    <source>
        <strain evidence="1 2">DSM 18101</strain>
    </source>
</reference>
<dbReference type="Proteomes" id="UP000292958">
    <property type="component" value="Unassembled WGS sequence"/>
</dbReference>
<evidence type="ECO:0000313" key="1">
    <source>
        <dbReference type="EMBL" id="RZU43597.1"/>
    </source>
</evidence>
<dbReference type="EMBL" id="SHKW01000001">
    <property type="protein sequence ID" value="RZU43597.1"/>
    <property type="molecule type" value="Genomic_DNA"/>
</dbReference>
<accession>A0A4Q7Z067</accession>
<proteinExistence type="predicted"/>
<keyword evidence="2" id="KW-1185">Reference proteome</keyword>
<evidence type="ECO:0000313" key="2">
    <source>
        <dbReference type="Proteomes" id="UP000292958"/>
    </source>
</evidence>
<organism evidence="1 2">
    <name type="scientific">Edaphobacter modestus</name>
    <dbReference type="NCBI Taxonomy" id="388466"/>
    <lineage>
        <taxon>Bacteria</taxon>
        <taxon>Pseudomonadati</taxon>
        <taxon>Acidobacteriota</taxon>
        <taxon>Terriglobia</taxon>
        <taxon>Terriglobales</taxon>
        <taxon>Acidobacteriaceae</taxon>
        <taxon>Edaphobacter</taxon>
    </lineage>
</organism>
<gene>
    <name evidence="1" type="ORF">BDD14_5273</name>
</gene>
<dbReference type="AlphaFoldDB" id="A0A4Q7Z067"/>
<comment type="caution">
    <text evidence="1">The sequence shown here is derived from an EMBL/GenBank/DDBJ whole genome shotgun (WGS) entry which is preliminary data.</text>
</comment>
<sequence length="106" mass="10904">MSARYRDVPGGQYLVSLVGGKDTYITRTSLAPQGAGNLLSVPDGGGFITAEVQMGCGASNLAGTVDTEGGVDRQAYVVLRSSLTGETFQRDAVGDGRGSIGSTLFR</sequence>
<protein>
    <submittedName>
        <fullName evidence="1">Uncharacterized protein</fullName>
    </submittedName>
</protein>
<name>A0A4Q7Z067_9BACT</name>